<evidence type="ECO:0000313" key="2">
    <source>
        <dbReference type="Proteomes" id="UP001239397"/>
    </source>
</evidence>
<dbReference type="AlphaFoldDB" id="A0A9Y2NM43"/>
<dbReference type="Proteomes" id="UP001239397">
    <property type="component" value="Chromosome"/>
</dbReference>
<protein>
    <submittedName>
        <fullName evidence="1">Uncharacterized protein</fullName>
    </submittedName>
</protein>
<keyword evidence="2" id="KW-1185">Reference proteome</keyword>
<evidence type="ECO:0000313" key="1">
    <source>
        <dbReference type="EMBL" id="WIY02955.1"/>
    </source>
</evidence>
<proteinExistence type="predicted"/>
<dbReference type="KEGG" id="amog:QRX60_03535"/>
<dbReference type="RefSeq" id="WP_285999357.1">
    <property type="nucleotide sequence ID" value="NZ_CP127295.1"/>
</dbReference>
<sequence>MVEAIARRLQADGWKQIDFEEPAFSLAENDEVHFHIGLNHMSRDYGVALFPALGVWHPETSRLVTRFCGLPEGPQSGSASFGRGLTDVLNENGIPRAPLERWLVRESSEVAAVVGVLLDDIATYAMPFFRSLSTLEDIIQRLERVPNRYQAQSRHLAVALALADRERDAIDALAEFAGFARSQSPQMAAQSQKFVQAFLRHFGIDESRLPGEAATGDWVS</sequence>
<organism evidence="1 2">
    <name type="scientific">Amycolatopsis mongoliensis</name>
    <dbReference type="NCBI Taxonomy" id="715475"/>
    <lineage>
        <taxon>Bacteria</taxon>
        <taxon>Bacillati</taxon>
        <taxon>Actinomycetota</taxon>
        <taxon>Actinomycetes</taxon>
        <taxon>Pseudonocardiales</taxon>
        <taxon>Pseudonocardiaceae</taxon>
        <taxon>Amycolatopsis</taxon>
    </lineage>
</organism>
<accession>A0A9Y2NM43</accession>
<gene>
    <name evidence="1" type="ORF">QRX60_03535</name>
</gene>
<name>A0A9Y2NM43_9PSEU</name>
<reference evidence="1 2" key="1">
    <citation type="submission" date="2023-06" db="EMBL/GenBank/DDBJ databases">
        <authorList>
            <person name="Oyuntsetseg B."/>
            <person name="Kim S.B."/>
        </authorList>
    </citation>
    <scope>NUCLEOTIDE SEQUENCE [LARGE SCALE GENOMIC DNA]</scope>
    <source>
        <strain evidence="1 2">4-36</strain>
    </source>
</reference>
<dbReference type="EMBL" id="CP127295">
    <property type="protein sequence ID" value="WIY02955.1"/>
    <property type="molecule type" value="Genomic_DNA"/>
</dbReference>